<feature type="DNA-binding region" description="HMG box" evidence="1">
    <location>
        <begin position="248"/>
        <end position="317"/>
    </location>
</feature>
<dbReference type="AlphaFoldDB" id="A0AAV9P6D5"/>
<gene>
    <name evidence="4" type="ORF">LTR77_006812</name>
</gene>
<comment type="caution">
    <text evidence="4">The sequence shown here is derived from an EMBL/GenBank/DDBJ whole genome shotgun (WGS) entry which is preliminary data.</text>
</comment>
<keyword evidence="5" id="KW-1185">Reference proteome</keyword>
<evidence type="ECO:0000259" key="3">
    <source>
        <dbReference type="PROSITE" id="PS50118"/>
    </source>
</evidence>
<dbReference type="Gene3D" id="1.10.30.10">
    <property type="entry name" value="High mobility group box domain"/>
    <property type="match status" value="2"/>
</dbReference>
<dbReference type="RefSeq" id="XP_064657853.1">
    <property type="nucleotide sequence ID" value="XM_064804052.1"/>
</dbReference>
<dbReference type="InterPro" id="IPR009071">
    <property type="entry name" value="HMG_box_dom"/>
</dbReference>
<feature type="domain" description="HMG box" evidence="3">
    <location>
        <begin position="248"/>
        <end position="317"/>
    </location>
</feature>
<feature type="region of interest" description="Disordered" evidence="2">
    <location>
        <begin position="42"/>
        <end position="113"/>
    </location>
</feature>
<dbReference type="GO" id="GO:0005634">
    <property type="term" value="C:nucleus"/>
    <property type="evidence" value="ECO:0007669"/>
    <property type="project" value="UniProtKB-UniRule"/>
</dbReference>
<organism evidence="4 5">
    <name type="scientific">Saxophila tyrrhenica</name>
    <dbReference type="NCBI Taxonomy" id="1690608"/>
    <lineage>
        <taxon>Eukaryota</taxon>
        <taxon>Fungi</taxon>
        <taxon>Dikarya</taxon>
        <taxon>Ascomycota</taxon>
        <taxon>Pezizomycotina</taxon>
        <taxon>Dothideomycetes</taxon>
        <taxon>Dothideomycetidae</taxon>
        <taxon>Mycosphaerellales</taxon>
        <taxon>Extremaceae</taxon>
        <taxon>Saxophila</taxon>
    </lineage>
</organism>
<dbReference type="CDD" id="cd00084">
    <property type="entry name" value="HMG-box_SF"/>
    <property type="match status" value="1"/>
</dbReference>
<feature type="compositionally biased region" description="Basic and acidic residues" evidence="2">
    <location>
        <begin position="76"/>
        <end position="85"/>
    </location>
</feature>
<reference evidence="4 5" key="1">
    <citation type="submission" date="2023-08" db="EMBL/GenBank/DDBJ databases">
        <title>Black Yeasts Isolated from many extreme environments.</title>
        <authorList>
            <person name="Coleine C."/>
            <person name="Stajich J.E."/>
            <person name="Selbmann L."/>
        </authorList>
    </citation>
    <scope>NUCLEOTIDE SEQUENCE [LARGE SCALE GENOMIC DNA]</scope>
    <source>
        <strain evidence="4 5">CCFEE 5935</strain>
    </source>
</reference>
<dbReference type="InterPro" id="IPR036910">
    <property type="entry name" value="HMG_box_dom_sf"/>
</dbReference>
<feature type="compositionally biased region" description="Basic residues" evidence="2">
    <location>
        <begin position="86"/>
        <end position="101"/>
    </location>
</feature>
<evidence type="ECO:0000256" key="2">
    <source>
        <dbReference type="SAM" id="MobiDB-lite"/>
    </source>
</evidence>
<name>A0AAV9P6D5_9PEZI</name>
<protein>
    <recommendedName>
        <fullName evidence="3">HMG box domain-containing protein</fullName>
    </recommendedName>
</protein>
<feature type="compositionally biased region" description="Basic residues" evidence="2">
    <location>
        <begin position="61"/>
        <end position="70"/>
    </location>
</feature>
<evidence type="ECO:0000256" key="1">
    <source>
        <dbReference type="PROSITE-ProRule" id="PRU00267"/>
    </source>
</evidence>
<dbReference type="EMBL" id="JAVRRT010000010">
    <property type="protein sequence ID" value="KAK5168243.1"/>
    <property type="molecule type" value="Genomic_DNA"/>
</dbReference>
<dbReference type="SMART" id="SM00398">
    <property type="entry name" value="HMG"/>
    <property type="match status" value="2"/>
</dbReference>
<dbReference type="GeneID" id="89928151"/>
<proteinExistence type="predicted"/>
<dbReference type="Proteomes" id="UP001337655">
    <property type="component" value="Unassembled WGS sequence"/>
</dbReference>
<dbReference type="GO" id="GO:0003677">
    <property type="term" value="F:DNA binding"/>
    <property type="evidence" value="ECO:0007669"/>
    <property type="project" value="UniProtKB-UniRule"/>
</dbReference>
<dbReference type="PROSITE" id="PS50118">
    <property type="entry name" value="HMG_BOX_2"/>
    <property type="match status" value="1"/>
</dbReference>
<evidence type="ECO:0000313" key="5">
    <source>
        <dbReference type="Proteomes" id="UP001337655"/>
    </source>
</evidence>
<feature type="compositionally biased region" description="Basic and acidic residues" evidence="2">
    <location>
        <begin position="102"/>
        <end position="113"/>
    </location>
</feature>
<sequence>MLGRKVGSSLPRLPLYARLPLRPSPFQCQSDVVPRSAIVLSTRSYASPGRPRKTVGEPSKPVKRAVKRTAKANDGPAKKQVEAKKKTAAAKKKKTTPKKRAPKELTAEQKEAKQARLDKAKIAELKKAALKPPTRRSVTAYNAFFSEKMKGIDGKLIGGPDRAAKMRDVMRPLVEEYRSLSPAELEHYNHLAHSKTEAINADYKRWVESHTPEQIQFANLARNNLRRRLGDAVFQTQKYGLIHDERHVKRPASSFAQFNVNRQASGDFKNIAFTERMKLIAQEWKALSESEKKVMKKYKDLGSQEKTRYASEYNDVYGHLPPGAHSPATATAAA</sequence>
<accession>A0AAV9P6D5</accession>
<keyword evidence="1" id="KW-0539">Nucleus</keyword>
<keyword evidence="1" id="KW-0238">DNA-binding</keyword>
<dbReference type="SUPFAM" id="SSF47095">
    <property type="entry name" value="HMG-box"/>
    <property type="match status" value="2"/>
</dbReference>
<evidence type="ECO:0000313" key="4">
    <source>
        <dbReference type="EMBL" id="KAK5168243.1"/>
    </source>
</evidence>